<dbReference type="InterPro" id="IPR007125">
    <property type="entry name" value="H2A/H2B/H3"/>
</dbReference>
<reference evidence="10" key="1">
    <citation type="submission" date="2018-05" db="EMBL/GenBank/DDBJ databases">
        <title>Draft genome of Mucuna pruriens seed.</title>
        <authorList>
            <person name="Nnadi N.E."/>
            <person name="Vos R."/>
            <person name="Hasami M.H."/>
            <person name="Devisetty U.K."/>
            <person name="Aguiy J.C."/>
        </authorList>
    </citation>
    <scope>NUCLEOTIDE SEQUENCE [LARGE SCALE GENOMIC DNA]</scope>
    <source>
        <strain evidence="10">JCA_2017</strain>
    </source>
</reference>
<dbReference type="PANTHER" id="PTHR10252:SF8">
    <property type="entry name" value="NUCLEAR TRANSCRIPTION FACTOR Y SUBUNIT GAMMA"/>
    <property type="match status" value="1"/>
</dbReference>
<evidence type="ECO:0000256" key="5">
    <source>
        <dbReference type="ARBA" id="ARBA00023163"/>
    </source>
</evidence>
<dbReference type="FunFam" id="1.10.20.10:FF:000006">
    <property type="entry name" value="Nuclear transcription factor Y subunit gamma"/>
    <property type="match status" value="1"/>
</dbReference>
<evidence type="ECO:0000256" key="2">
    <source>
        <dbReference type="ARBA" id="ARBA00023015"/>
    </source>
</evidence>
<sequence length="308" mass="34707">MDQNGQRRSTRLVGSRSQAQAYVRNQSERNQQGLPPSTISRAHIIRQRRLTWPNLSLPTDSQAHVEAQQERTAPSPGGPLAFSTFPVGLPQQDPNVPLTNEPNPQPEVEPEPELQHDLFNFWARQNQEVENTTNFRTHSLPLSRIKRIMKRDEDVGMISADACVVFSKACEIFIKELTTRSWVHAEENRRRTLHRGDIATTIAQTQVFDFLVDYVPLDNSMEHNMHSGLHKGGGSSENVRIAPNCDVMPPPPRNVRDETSGYPRLITIMDPTPQDPVGNGNLVIGPVADQVWPEQQHNDDAPPDFDEN</sequence>
<dbReference type="GO" id="GO:0005634">
    <property type="term" value="C:nucleus"/>
    <property type="evidence" value="ECO:0007669"/>
    <property type="project" value="UniProtKB-SubCell"/>
</dbReference>
<proteinExistence type="inferred from homology"/>
<gene>
    <name evidence="10" type="primary">NFYC2</name>
    <name evidence="10" type="ORF">CR513_19265</name>
</gene>
<name>A0A371H527_MUCPR</name>
<dbReference type="GO" id="GO:0046982">
    <property type="term" value="F:protein heterodimerization activity"/>
    <property type="evidence" value="ECO:0007669"/>
    <property type="project" value="InterPro"/>
</dbReference>
<protein>
    <submittedName>
        <fullName evidence="10">Nuclear transcription factor Y subunit C-2</fullName>
    </submittedName>
</protein>
<evidence type="ECO:0000256" key="8">
    <source>
        <dbReference type="SAM" id="MobiDB-lite"/>
    </source>
</evidence>
<keyword evidence="6" id="KW-0539">Nucleus</keyword>
<dbReference type="InterPro" id="IPR009072">
    <property type="entry name" value="Histone-fold"/>
</dbReference>
<dbReference type="Gene3D" id="1.10.20.10">
    <property type="entry name" value="Histone, subunit A"/>
    <property type="match status" value="1"/>
</dbReference>
<feature type="region of interest" description="Disordered" evidence="8">
    <location>
        <begin position="1"/>
        <end position="39"/>
    </location>
</feature>
<evidence type="ECO:0000256" key="6">
    <source>
        <dbReference type="ARBA" id="ARBA00023242"/>
    </source>
</evidence>
<evidence type="ECO:0000313" key="11">
    <source>
        <dbReference type="Proteomes" id="UP000257109"/>
    </source>
</evidence>
<feature type="compositionally biased region" description="Polar residues" evidence="8">
    <location>
        <begin position="15"/>
        <end position="39"/>
    </location>
</feature>
<dbReference type="GO" id="GO:0000978">
    <property type="term" value="F:RNA polymerase II cis-regulatory region sequence-specific DNA binding"/>
    <property type="evidence" value="ECO:0007669"/>
    <property type="project" value="TreeGrafter"/>
</dbReference>
<evidence type="ECO:0000259" key="9">
    <source>
        <dbReference type="Pfam" id="PF00125"/>
    </source>
</evidence>
<keyword evidence="11" id="KW-1185">Reference proteome</keyword>
<dbReference type="InterPro" id="IPR050568">
    <property type="entry name" value="Transcr_DNA_Rep_Reg"/>
</dbReference>
<keyword evidence="5" id="KW-0804">Transcription</keyword>
<feature type="domain" description="Core Histone H2A/H2B/H3" evidence="9">
    <location>
        <begin position="127"/>
        <end position="201"/>
    </location>
</feature>
<keyword evidence="3" id="KW-0238">DNA-binding</keyword>
<comment type="subcellular location">
    <subcellularLocation>
        <location evidence="1">Nucleus</location>
    </subcellularLocation>
</comment>
<dbReference type="Pfam" id="PF00125">
    <property type="entry name" value="Histone"/>
    <property type="match status" value="1"/>
</dbReference>
<dbReference type="CDD" id="cd22908">
    <property type="entry name" value="HFD_NFYC-like"/>
    <property type="match status" value="1"/>
</dbReference>
<dbReference type="SUPFAM" id="SSF47113">
    <property type="entry name" value="Histone-fold"/>
    <property type="match status" value="1"/>
</dbReference>
<evidence type="ECO:0000256" key="3">
    <source>
        <dbReference type="ARBA" id="ARBA00023125"/>
    </source>
</evidence>
<feature type="region of interest" description="Disordered" evidence="8">
    <location>
        <begin position="88"/>
        <end position="111"/>
    </location>
</feature>
<evidence type="ECO:0000256" key="1">
    <source>
        <dbReference type="ARBA" id="ARBA00004123"/>
    </source>
</evidence>
<comment type="similarity">
    <text evidence="7">Belongs to the NFYC/HAP5 subunit family.</text>
</comment>
<accession>A0A371H527</accession>
<dbReference type="STRING" id="157652.A0A371H527"/>
<dbReference type="EMBL" id="QJKJ01003553">
    <property type="protein sequence ID" value="RDX97891.1"/>
    <property type="molecule type" value="Genomic_DNA"/>
</dbReference>
<evidence type="ECO:0000256" key="7">
    <source>
        <dbReference type="ARBA" id="ARBA00038129"/>
    </source>
</evidence>
<dbReference type="Proteomes" id="UP000257109">
    <property type="component" value="Unassembled WGS sequence"/>
</dbReference>
<dbReference type="GO" id="GO:0000981">
    <property type="term" value="F:DNA-binding transcription factor activity, RNA polymerase II-specific"/>
    <property type="evidence" value="ECO:0007669"/>
    <property type="project" value="TreeGrafter"/>
</dbReference>
<keyword evidence="4" id="KW-0010">Activator</keyword>
<feature type="region of interest" description="Disordered" evidence="8">
    <location>
        <begin position="289"/>
        <end position="308"/>
    </location>
</feature>
<dbReference type="OrthoDB" id="636685at2759"/>
<organism evidence="10 11">
    <name type="scientific">Mucuna pruriens</name>
    <name type="common">Velvet bean</name>
    <name type="synonym">Dolichos pruriens</name>
    <dbReference type="NCBI Taxonomy" id="157652"/>
    <lineage>
        <taxon>Eukaryota</taxon>
        <taxon>Viridiplantae</taxon>
        <taxon>Streptophyta</taxon>
        <taxon>Embryophyta</taxon>
        <taxon>Tracheophyta</taxon>
        <taxon>Spermatophyta</taxon>
        <taxon>Magnoliopsida</taxon>
        <taxon>eudicotyledons</taxon>
        <taxon>Gunneridae</taxon>
        <taxon>Pentapetalae</taxon>
        <taxon>rosids</taxon>
        <taxon>fabids</taxon>
        <taxon>Fabales</taxon>
        <taxon>Fabaceae</taxon>
        <taxon>Papilionoideae</taxon>
        <taxon>50 kb inversion clade</taxon>
        <taxon>NPAAA clade</taxon>
        <taxon>indigoferoid/millettioid clade</taxon>
        <taxon>Phaseoleae</taxon>
        <taxon>Mucuna</taxon>
    </lineage>
</organism>
<evidence type="ECO:0000256" key="4">
    <source>
        <dbReference type="ARBA" id="ARBA00023159"/>
    </source>
</evidence>
<comment type="caution">
    <text evidence="10">The sequence shown here is derived from an EMBL/GenBank/DDBJ whole genome shotgun (WGS) entry which is preliminary data.</text>
</comment>
<evidence type="ECO:0000313" key="10">
    <source>
        <dbReference type="EMBL" id="RDX97891.1"/>
    </source>
</evidence>
<feature type="non-terminal residue" evidence="10">
    <location>
        <position position="1"/>
    </location>
</feature>
<dbReference type="AlphaFoldDB" id="A0A371H527"/>
<keyword evidence="2" id="KW-0805">Transcription regulation</keyword>
<dbReference type="PANTHER" id="PTHR10252">
    <property type="entry name" value="HISTONE-LIKE TRANSCRIPTION FACTOR CCAAT-RELATED"/>
    <property type="match status" value="1"/>
</dbReference>